<proteinExistence type="predicted"/>
<dbReference type="SUPFAM" id="SSF56112">
    <property type="entry name" value="Protein kinase-like (PK-like)"/>
    <property type="match status" value="1"/>
</dbReference>
<dbReference type="PANTHER" id="PTHR44329:SF260">
    <property type="entry name" value="PROTEIN KINASE DOMAIN-CONTAINING PROTEIN"/>
    <property type="match status" value="1"/>
</dbReference>
<evidence type="ECO:0000256" key="1">
    <source>
        <dbReference type="ARBA" id="ARBA00022527"/>
    </source>
</evidence>
<evidence type="ECO:0000259" key="7">
    <source>
        <dbReference type="PROSITE" id="PS50011"/>
    </source>
</evidence>
<dbReference type="InterPro" id="IPR001245">
    <property type="entry name" value="Ser-Thr/Tyr_kinase_cat_dom"/>
</dbReference>
<dbReference type="PROSITE" id="PS00107">
    <property type="entry name" value="PROTEIN_KINASE_ATP"/>
    <property type="match status" value="1"/>
</dbReference>
<evidence type="ECO:0000256" key="6">
    <source>
        <dbReference type="PROSITE-ProRule" id="PRU10141"/>
    </source>
</evidence>
<dbReference type="InterPro" id="IPR008271">
    <property type="entry name" value="Ser/Thr_kinase_AS"/>
</dbReference>
<evidence type="ECO:0000256" key="3">
    <source>
        <dbReference type="ARBA" id="ARBA00022741"/>
    </source>
</evidence>
<evidence type="ECO:0000313" key="9">
    <source>
        <dbReference type="Proteomes" id="UP001497512"/>
    </source>
</evidence>
<dbReference type="Proteomes" id="UP001497512">
    <property type="component" value="Chromosome 10"/>
</dbReference>
<organism evidence="8 9">
    <name type="scientific">Sphagnum troendelagicum</name>
    <dbReference type="NCBI Taxonomy" id="128251"/>
    <lineage>
        <taxon>Eukaryota</taxon>
        <taxon>Viridiplantae</taxon>
        <taxon>Streptophyta</taxon>
        <taxon>Embryophyta</taxon>
        <taxon>Bryophyta</taxon>
        <taxon>Sphagnophytina</taxon>
        <taxon>Sphagnopsida</taxon>
        <taxon>Sphagnales</taxon>
        <taxon>Sphagnaceae</taxon>
        <taxon>Sphagnum</taxon>
    </lineage>
</organism>
<dbReference type="SMART" id="SM00220">
    <property type="entry name" value="S_TKc"/>
    <property type="match status" value="1"/>
</dbReference>
<keyword evidence="3 6" id="KW-0547">Nucleotide-binding</keyword>
<feature type="binding site" evidence="6">
    <location>
        <position position="234"/>
    </location>
    <ligand>
        <name>ATP</name>
        <dbReference type="ChEBI" id="CHEBI:30616"/>
    </ligand>
</feature>
<keyword evidence="1" id="KW-0723">Serine/threonine-protein kinase</keyword>
<dbReference type="Gene3D" id="1.10.510.10">
    <property type="entry name" value="Transferase(Phosphotransferase) domain 1"/>
    <property type="match status" value="1"/>
</dbReference>
<sequence>MLLSQKLLETQETLQAVQHKLSDDDEMTWSDSPYTGAVFLELIYVLQKAKKIVLRDCFCSGQWMEAALRQGGDWKETFGESLYDLHWLCSILLKQVGQDSQVLERADCDRMLRGTDVNTLLTAAKKDHEDLKGLLRDLRGNHTCSAQCHNGERTSMQCLATQLLTELEFQAELQAWPMTKKKNYHDKINLDNLSKWALVLSVNKQDLKRGSLLGEGSFGIVHEAEWLGEPYAMKISKYGYQELLKQEIAVLSGLHHPHIMHLVCCAEEGGECLYVMECMSKSLSRMLEKSKLSLIRSVDIMLQIAEGMNHLHSMGLVHRDIKPDNILIKCDEAGSGNSMSALGAEPLLIAKVSDFGCTKVKMESTAYAHQTIPIGSLMFMAPEVYELAPDNDPPEQFHPKKTDVYSFGLICFAVLIGEPTPFPPKELRNPTAEAFKDGVRKGKRPQLPADSPNHLSSLIEQCWDGNPVKRPNFHNICTELRFIKGLLLTAFRNIGHADASNVKDAKQTCIKGLPQLASCSTDATDAKSNETTAKSLLHLAKETSSRRRQIPRLGSVLDLVPCLRSDKPPLVVMTLNQLYKIVTTSHWQHWQHEVLEANAIPELTRLLQSNNITIAKTVAMVMEALTAENKYDNENYNFFEICTLVQDSGETIIKLMEQGELETRLLAAKTMANILIRDLIFENQKGIVPAFFTFWNISHWNASYVQDAKQTCVKGLTRLASCSTEATDTESNETIAKTLLCLAKVPHLPSITGRKTTINILWQLIAQYEQRSMHEVELVSVLLRVIGEVVCNDREEEAELLSCSIKLLRVCLSHPSGTAVLPSTSIKILVEILHQGQISEALSQDILALLEILVLRSDEHETAIYEAGGAATLLKLAGSKVVACREKIAQKLQENGVMGTEISGAVDVLKGLLLDPESTKCQRDAVVALEALAFTPENPVFVTDSLHVDEVLAFIGAQWDPDCRRAAVGLLSLMAKDNPQIALRSVELIADLLQCQDATAARRAADILLNFAGANSQVRLQIAKVNVLDALLNLQPSDMEYREKLISTLILFCQSGGDEYSQSPTQKAVIDASGHKILLQCLEEETLKPLAAKGLAELLKTKENQPALVKAGFVHFALNQIVFSRFYDVHVALALRTLSKSSEGRRCMKNDPHSSQALLLLLEHCPDPEGKKAAAKVIDRLFSKLKDRTEIIVNCGLLINLVGEQYKEVLEALEVVTRESSGKLSAYKEKVLDFLVPLLQRNSDISIQDLVLRILANLSYDIITDSTNTEKQSIRWAIVNSDIPGILYEMANILSSNGLQNMIAIIWNISLAGSDAWQKLLKHDGAAHFLITKLLRVHLQQEMAFEDVIAYPVIALAKFAEDDHGKIVIVMNKGVDVLVDILQRKPAKPAGAKCYATKILVMLADDESLQKAVCKALFEAKPLAGLMDILKSAYGNACKGRAATLIKWQKMHWITFARIARRLTKDANYRGR</sequence>
<dbReference type="InterPro" id="IPR017441">
    <property type="entry name" value="Protein_kinase_ATP_BS"/>
</dbReference>
<dbReference type="PROSITE" id="PS00108">
    <property type="entry name" value="PROTEIN_KINASE_ST"/>
    <property type="match status" value="1"/>
</dbReference>
<dbReference type="SUPFAM" id="SSF48371">
    <property type="entry name" value="ARM repeat"/>
    <property type="match status" value="3"/>
</dbReference>
<name>A0ABP0TDW9_9BRYO</name>
<gene>
    <name evidence="8" type="ORF">CSSPTR1EN2_LOCUS2347</name>
</gene>
<dbReference type="Pfam" id="PF07714">
    <property type="entry name" value="PK_Tyr_Ser-Thr"/>
    <property type="match status" value="1"/>
</dbReference>
<keyword evidence="5 6" id="KW-0067">ATP-binding</keyword>
<dbReference type="InterPro" id="IPR011989">
    <property type="entry name" value="ARM-like"/>
</dbReference>
<evidence type="ECO:0000313" key="8">
    <source>
        <dbReference type="EMBL" id="CAK9194080.1"/>
    </source>
</evidence>
<keyword evidence="9" id="KW-1185">Reference proteome</keyword>
<dbReference type="PANTHER" id="PTHR44329">
    <property type="entry name" value="SERINE/THREONINE-PROTEIN KINASE TNNI3K-RELATED"/>
    <property type="match status" value="1"/>
</dbReference>
<dbReference type="Gene3D" id="1.25.10.10">
    <property type="entry name" value="Leucine-rich Repeat Variant"/>
    <property type="match status" value="3"/>
</dbReference>
<dbReference type="InterPro" id="IPR051681">
    <property type="entry name" value="Ser/Thr_Kinases-Pseudokinases"/>
</dbReference>
<evidence type="ECO:0000256" key="5">
    <source>
        <dbReference type="ARBA" id="ARBA00022840"/>
    </source>
</evidence>
<feature type="domain" description="Protein kinase" evidence="7">
    <location>
        <begin position="207"/>
        <end position="483"/>
    </location>
</feature>
<evidence type="ECO:0000256" key="2">
    <source>
        <dbReference type="ARBA" id="ARBA00022679"/>
    </source>
</evidence>
<dbReference type="InterPro" id="IPR000719">
    <property type="entry name" value="Prot_kinase_dom"/>
</dbReference>
<protein>
    <recommendedName>
        <fullName evidence="7">Protein kinase domain-containing protein</fullName>
    </recommendedName>
</protein>
<dbReference type="InterPro" id="IPR011009">
    <property type="entry name" value="Kinase-like_dom_sf"/>
</dbReference>
<keyword evidence="2" id="KW-0808">Transferase</keyword>
<dbReference type="EMBL" id="OZ019902">
    <property type="protein sequence ID" value="CAK9194080.1"/>
    <property type="molecule type" value="Genomic_DNA"/>
</dbReference>
<dbReference type="InterPro" id="IPR016024">
    <property type="entry name" value="ARM-type_fold"/>
</dbReference>
<accession>A0ABP0TDW9</accession>
<reference evidence="8" key="1">
    <citation type="submission" date="2024-02" db="EMBL/GenBank/DDBJ databases">
        <authorList>
            <consortium name="ELIXIR-Norway"/>
            <consortium name="Elixir Norway"/>
        </authorList>
    </citation>
    <scope>NUCLEOTIDE SEQUENCE</scope>
</reference>
<evidence type="ECO:0000256" key="4">
    <source>
        <dbReference type="ARBA" id="ARBA00022777"/>
    </source>
</evidence>
<dbReference type="PROSITE" id="PS50011">
    <property type="entry name" value="PROTEIN_KINASE_DOM"/>
    <property type="match status" value="1"/>
</dbReference>
<keyword evidence="4" id="KW-0418">Kinase</keyword>